<gene>
    <name evidence="1" type="ORF">RO3G_10641</name>
</gene>
<dbReference type="InParanoid" id="I1CBV1"/>
<evidence type="ECO:0000313" key="1">
    <source>
        <dbReference type="EMBL" id="EIE85931.1"/>
    </source>
</evidence>
<dbReference type="EMBL" id="CH476739">
    <property type="protein sequence ID" value="EIE85931.1"/>
    <property type="molecule type" value="Genomic_DNA"/>
</dbReference>
<sequence>MGYDNYGFKISKLGRPEEPGETGAKIGAALRYFVDNYWPSIRDWIDAKDGRSEFTKATVSELWKREGSETVAGYIITDS</sequence>
<proteinExistence type="predicted"/>
<protein>
    <submittedName>
        <fullName evidence="1">Uncharacterized protein</fullName>
    </submittedName>
</protein>
<name>I1CBV1_RHIO9</name>
<accession>I1CBV1</accession>
<dbReference type="GeneID" id="93617607"/>
<reference evidence="1 2" key="1">
    <citation type="journal article" date="2009" name="PLoS Genet.">
        <title>Genomic analysis of the basal lineage fungus Rhizopus oryzae reveals a whole-genome duplication.</title>
        <authorList>
            <person name="Ma L.-J."/>
            <person name="Ibrahim A.S."/>
            <person name="Skory C."/>
            <person name="Grabherr M.G."/>
            <person name="Burger G."/>
            <person name="Butler M."/>
            <person name="Elias M."/>
            <person name="Idnurm A."/>
            <person name="Lang B.F."/>
            <person name="Sone T."/>
            <person name="Abe A."/>
            <person name="Calvo S.E."/>
            <person name="Corrochano L.M."/>
            <person name="Engels R."/>
            <person name="Fu J."/>
            <person name="Hansberg W."/>
            <person name="Kim J.-M."/>
            <person name="Kodira C.D."/>
            <person name="Koehrsen M.J."/>
            <person name="Liu B."/>
            <person name="Miranda-Saavedra D."/>
            <person name="O'Leary S."/>
            <person name="Ortiz-Castellanos L."/>
            <person name="Poulter R."/>
            <person name="Rodriguez-Romero J."/>
            <person name="Ruiz-Herrera J."/>
            <person name="Shen Y.-Q."/>
            <person name="Zeng Q."/>
            <person name="Galagan J."/>
            <person name="Birren B.W."/>
            <person name="Cuomo C.A."/>
            <person name="Wickes B.L."/>
        </authorList>
    </citation>
    <scope>NUCLEOTIDE SEQUENCE [LARGE SCALE GENOMIC DNA]</scope>
    <source>
        <strain evidence="2">RA 99-880 / ATCC MYA-4621 / FGSC 9543 / NRRL 43880</strain>
    </source>
</reference>
<dbReference type="Proteomes" id="UP000009138">
    <property type="component" value="Unassembled WGS sequence"/>
</dbReference>
<dbReference type="VEuPathDB" id="FungiDB:RO3G_10641"/>
<evidence type="ECO:0000313" key="2">
    <source>
        <dbReference type="Proteomes" id="UP000009138"/>
    </source>
</evidence>
<dbReference type="RefSeq" id="XP_067521327.1">
    <property type="nucleotide sequence ID" value="XM_067665226.1"/>
</dbReference>
<dbReference type="AlphaFoldDB" id="I1CBV1"/>
<organism evidence="1 2">
    <name type="scientific">Rhizopus delemar (strain RA 99-880 / ATCC MYA-4621 / FGSC 9543 / NRRL 43880)</name>
    <name type="common">Mucormycosis agent</name>
    <name type="synonym">Rhizopus arrhizus var. delemar</name>
    <dbReference type="NCBI Taxonomy" id="246409"/>
    <lineage>
        <taxon>Eukaryota</taxon>
        <taxon>Fungi</taxon>
        <taxon>Fungi incertae sedis</taxon>
        <taxon>Mucoromycota</taxon>
        <taxon>Mucoromycotina</taxon>
        <taxon>Mucoromycetes</taxon>
        <taxon>Mucorales</taxon>
        <taxon>Mucorineae</taxon>
        <taxon>Rhizopodaceae</taxon>
        <taxon>Rhizopus</taxon>
    </lineage>
</organism>
<keyword evidence="2" id="KW-1185">Reference proteome</keyword>
<dbReference type="OrthoDB" id="3685327at2759"/>